<reference evidence="1" key="1">
    <citation type="submission" date="2024-05" db="EMBL/GenBank/DDBJ databases">
        <title>Pontimicrobium maritimus sp. nov., isolated form sea water.</title>
        <authorList>
            <person name="Muhammad N."/>
            <person name="Vuong T.Q."/>
            <person name="Han H.L."/>
            <person name="Kim S.-G."/>
        </authorList>
    </citation>
    <scope>NUCLEOTIDE SEQUENCE</scope>
    <source>
        <strain evidence="1">SW4</strain>
    </source>
</reference>
<evidence type="ECO:0000313" key="1">
    <source>
        <dbReference type="EMBL" id="XBG60950.1"/>
    </source>
</evidence>
<protein>
    <submittedName>
        <fullName evidence="1">DUF6515 family protein</fullName>
    </submittedName>
</protein>
<proteinExistence type="predicted"/>
<dbReference type="AlphaFoldDB" id="A0AAU7BRF4"/>
<name>A0AAU7BRF4_9FLAO</name>
<dbReference type="PROSITE" id="PS51257">
    <property type="entry name" value="PROKAR_LIPOPROTEIN"/>
    <property type="match status" value="1"/>
</dbReference>
<organism evidence="1">
    <name type="scientific">Pontimicrobium sp. SW4</name>
    <dbReference type="NCBI Taxonomy" id="3153519"/>
    <lineage>
        <taxon>Bacteria</taxon>
        <taxon>Pseudomonadati</taxon>
        <taxon>Bacteroidota</taxon>
        <taxon>Flavobacteriia</taxon>
        <taxon>Flavobacteriales</taxon>
        <taxon>Flavobacteriaceae</taxon>
        <taxon>Pontimicrobium</taxon>
    </lineage>
</organism>
<gene>
    <name evidence="1" type="ORF">ABGB03_13900</name>
</gene>
<accession>A0AAU7BRF4</accession>
<sequence length="71" mass="8358">MRTYFLIFGIVILFSTTSCVSRIAVRPAHTTTVVKVAPKHHKIVIVKGKRYYFWNGKHYRKTKKGYVFIRV</sequence>
<dbReference type="RefSeq" id="WP_347923177.1">
    <property type="nucleotide sequence ID" value="NZ_CP157199.1"/>
</dbReference>
<dbReference type="EMBL" id="CP157199">
    <property type="protein sequence ID" value="XBG60950.1"/>
    <property type="molecule type" value="Genomic_DNA"/>
</dbReference>